<dbReference type="RefSeq" id="WP_111372110.1">
    <property type="nucleotide sequence ID" value="NZ_CP029480.1"/>
</dbReference>
<evidence type="ECO:0008006" key="4">
    <source>
        <dbReference type="Google" id="ProtNLM"/>
    </source>
</evidence>
<comment type="similarity">
    <text evidence="1">Belongs to the darcynin family.</text>
</comment>
<evidence type="ECO:0000256" key="1">
    <source>
        <dbReference type="ARBA" id="ARBA00006869"/>
    </source>
</evidence>
<keyword evidence="3" id="KW-1185">Reference proteome</keyword>
<sequence length="111" mass="13129">MKKTYTILILYRATDLWLSLTREERADVFEKELAPLLNKFSKTLNVRLFDSEAFHAETSDFIIVETSELNDYYYFIEHLRDTSLFGKPYIVLNDIIMGLENGFKDFEENEA</sequence>
<reference evidence="2 3" key="1">
    <citation type="submission" date="2018-05" db="EMBL/GenBank/DDBJ databases">
        <title>Complete genome sequence of Arcticibacterium luteifluviistationis SM1504T, a cytophagaceae bacterium isolated from Arctic surface seawater.</title>
        <authorList>
            <person name="Li Y."/>
            <person name="Qin Q.-L."/>
        </authorList>
    </citation>
    <scope>NUCLEOTIDE SEQUENCE [LARGE SCALE GENOMIC DNA]</scope>
    <source>
        <strain evidence="2 3">SM1504</strain>
    </source>
</reference>
<evidence type="ECO:0000313" key="3">
    <source>
        <dbReference type="Proteomes" id="UP000249873"/>
    </source>
</evidence>
<organism evidence="2 3">
    <name type="scientific">Arcticibacterium luteifluviistationis</name>
    <dbReference type="NCBI Taxonomy" id="1784714"/>
    <lineage>
        <taxon>Bacteria</taxon>
        <taxon>Pseudomonadati</taxon>
        <taxon>Bacteroidota</taxon>
        <taxon>Cytophagia</taxon>
        <taxon>Cytophagales</taxon>
        <taxon>Leadbetterellaceae</taxon>
        <taxon>Arcticibacterium</taxon>
    </lineage>
</organism>
<gene>
    <name evidence="2" type="ORF">DJ013_12340</name>
</gene>
<accession>A0A2Z4GCR3</accession>
<dbReference type="EMBL" id="CP029480">
    <property type="protein sequence ID" value="AWV98917.1"/>
    <property type="molecule type" value="Genomic_DNA"/>
</dbReference>
<dbReference type="AlphaFoldDB" id="A0A2Z4GCR3"/>
<dbReference type="InterPro" id="IPR031409">
    <property type="entry name" value="Darcynin"/>
</dbReference>
<name>A0A2Z4GCR3_9BACT</name>
<protein>
    <recommendedName>
        <fullName evidence="4">Darcynin 1</fullName>
    </recommendedName>
</protein>
<dbReference type="OrthoDB" id="73186at2"/>
<dbReference type="Pfam" id="PF17074">
    <property type="entry name" value="Darcynin"/>
    <property type="match status" value="1"/>
</dbReference>
<dbReference type="Proteomes" id="UP000249873">
    <property type="component" value="Chromosome"/>
</dbReference>
<dbReference type="KEGG" id="als:DJ013_12340"/>
<evidence type="ECO:0000313" key="2">
    <source>
        <dbReference type="EMBL" id="AWV98917.1"/>
    </source>
</evidence>
<proteinExistence type="inferred from homology"/>